<feature type="region of interest" description="Disordered" evidence="1">
    <location>
        <begin position="210"/>
        <end position="271"/>
    </location>
</feature>
<feature type="compositionally biased region" description="Polar residues" evidence="1">
    <location>
        <begin position="1171"/>
        <end position="1181"/>
    </location>
</feature>
<feature type="compositionally biased region" description="Basic and acidic residues" evidence="1">
    <location>
        <begin position="114"/>
        <end position="135"/>
    </location>
</feature>
<feature type="compositionally biased region" description="Low complexity" evidence="1">
    <location>
        <begin position="78"/>
        <end position="109"/>
    </location>
</feature>
<proteinExistence type="predicted"/>
<feature type="compositionally biased region" description="Acidic residues" evidence="1">
    <location>
        <begin position="136"/>
        <end position="151"/>
    </location>
</feature>
<evidence type="ECO:0000313" key="2">
    <source>
        <dbReference type="EMBL" id="KZO97442.1"/>
    </source>
</evidence>
<feature type="compositionally biased region" description="Polar residues" evidence="1">
    <location>
        <begin position="322"/>
        <end position="333"/>
    </location>
</feature>
<sequence length="1511" mass="162359">MLRRLLPVWPFRKRERDRERNREQLVNGRGSLSISRRLSSGTPPPAQVGHPAPPRNPSPTSFTPGTLIADDLEDTEHSIPPLVLPPSVLTSPPHSTLPSTSISTTTATANPTDQYHHQSRPSEEYRAKLLRYKEPDIEEEDEDLLADSEPDEMNRGAGNRSGVAVGLENWDDDFLDQSSPSSSPKVSKMAGAGSTSAAAAVGLRPRNSMDSAAWDMSSDDEAAGKDPFPGALTPSTITPTAARMPPASETPRAKSPLTGTFPPSATTFNFPTNVNAYITSTRPAAALRRHSTRDSHASSRWEVESNEEVFYTPRDTMVFDYPSSSESHYNPTTDPRDSGSRYDPTPEPGYMRQLADDDYGEEADAEDEGDRTVTLGRGAVQIEDEDDGEYERELQARYHEERDREQDEQLYEGLPEAEIASPVSATFPPMPADVRVSALPSTSPPPPPSPTTASRSRSQLGHVAGRPSLGGGSSIFSSSVNSTHALMSKSMAPPSRYPNRPIGKENERPRRRLRKKSRPPEDMGMVELAAAPPGPAPQVPPEDATNGKDLPQRPETPLEPEIVEPEPEALPPPLPRAVVRAPEPTRPTPYTTPTVPIGPPTQGPTSQARSRFTPPPSSSASPGAFLTRLSSITKLFPRSASASAFRTRDPPTASARQQMRAASESPTPQSQPNGYQPSSSGPVIPGLPVASAAAANAALGHRRGKGSAPPAFMQDREVVEEMFGLRRGDAPPVPPLPAEETMPSDPRAETPSQALQQQELQREPEMEPQEEKVENKSKRKSSWRKSSKSKEKEAETDRSTDKTQRPRSSTVTGAVSQSVQESPPPVPVPPPVVPSSSAPPAVDEKKEKRKPRKLSHRKPRGKEEAIKRARDSLEGHQIPDISPVKEKAREDEVPALPSVPSGRTLDLNGDDWGASFEETYTQSAPPPAPREPAQVARSTPSSGRPVSPLAPRASSPLSSAPQSRTMSPITPISPTVALAGPSLEKKGSNTSELKIPQRISLQQRSLKEGLTDVRLFAGVVEELRDLQSQHATLLAFLTASTSAGPPVSRLPRAARRSSAASQHQIEAGLARLESGRTAVWWELASVLVDLGGTGTSGSVRAAKDRIGSRITQRSGEDTDRGTASANEADSPRRSGGPSPSKSRMRSASAAPTNSILAMSPSSSSPALPSSVELNGQRSTSLGAERVSHRSGEEAPKELSSRQLVLLGEMLRELETGKVVEYAERVEANGRSRAASRAGHGPAGTSTAPPSRPPTQQSFNATVSSTAERIGRPRRGSKIIANIRDIFGANRKSHRESVDVGSEGISDVEGVQLGTPPRRPPRSSSRPPTVQPKGGTQKGSLDNRKSPRKPSLGSIFGTRQSQEKGDRRMPPTISPRQGQKAGNGSTTSLDTDLGDDGDWNRVEHGNDGIPTVRGRNTGMNTNGASASKVSLPIAEAYCTPGKQPLAIQTVFARERTTSMRSVERPPLESAKLALTPENIRPLLSHAKTVKKQLEGYIVELRALQPPRGDMKL</sequence>
<feature type="compositionally biased region" description="Basic and acidic residues" evidence="1">
    <location>
        <begin position="883"/>
        <end position="892"/>
    </location>
</feature>
<protein>
    <submittedName>
        <fullName evidence="2">Uncharacterized protein</fullName>
    </submittedName>
</protein>
<feature type="compositionally biased region" description="Low complexity" evidence="1">
    <location>
        <begin position="178"/>
        <end position="191"/>
    </location>
</feature>
<evidence type="ECO:0000313" key="3">
    <source>
        <dbReference type="Proteomes" id="UP000076738"/>
    </source>
</evidence>
<reference evidence="2 3" key="1">
    <citation type="journal article" date="2016" name="Mol. Biol. Evol.">
        <title>Comparative Genomics of Early-Diverging Mushroom-Forming Fungi Provides Insights into the Origins of Lignocellulose Decay Capabilities.</title>
        <authorList>
            <person name="Nagy L.G."/>
            <person name="Riley R."/>
            <person name="Tritt A."/>
            <person name="Adam C."/>
            <person name="Daum C."/>
            <person name="Floudas D."/>
            <person name="Sun H."/>
            <person name="Yadav J.S."/>
            <person name="Pangilinan J."/>
            <person name="Larsson K.H."/>
            <person name="Matsuura K."/>
            <person name="Barry K."/>
            <person name="Labutti K."/>
            <person name="Kuo R."/>
            <person name="Ohm R.A."/>
            <person name="Bhattacharya S.S."/>
            <person name="Shirouzu T."/>
            <person name="Yoshinaga Y."/>
            <person name="Martin F.M."/>
            <person name="Grigoriev I.V."/>
            <person name="Hibbett D.S."/>
        </authorList>
    </citation>
    <scope>NUCLEOTIDE SEQUENCE [LARGE SCALE GENOMIC DNA]</scope>
    <source>
        <strain evidence="2 3">TUFC12733</strain>
    </source>
</reference>
<feature type="compositionally biased region" description="Pro residues" evidence="1">
    <location>
        <begin position="822"/>
        <end position="833"/>
    </location>
</feature>
<feature type="compositionally biased region" description="Polar residues" evidence="1">
    <location>
        <begin position="664"/>
        <end position="681"/>
    </location>
</feature>
<feature type="region of interest" description="Disordered" evidence="1">
    <location>
        <begin position="1094"/>
        <end position="1199"/>
    </location>
</feature>
<feature type="compositionally biased region" description="Basic and acidic residues" evidence="1">
    <location>
        <begin position="391"/>
        <end position="407"/>
    </location>
</feature>
<gene>
    <name evidence="2" type="ORF">CALVIDRAFT_526933</name>
</gene>
<feature type="compositionally biased region" description="Low complexity" evidence="1">
    <location>
        <begin position="1230"/>
        <end position="1243"/>
    </location>
</feature>
<feature type="compositionally biased region" description="Low complexity" evidence="1">
    <location>
        <begin position="1154"/>
        <end position="1170"/>
    </location>
</feature>
<feature type="compositionally biased region" description="Polar residues" evidence="1">
    <location>
        <begin position="1244"/>
        <end position="1266"/>
    </location>
</feature>
<feature type="compositionally biased region" description="Low complexity" evidence="1">
    <location>
        <begin position="28"/>
        <end position="41"/>
    </location>
</feature>
<feature type="compositionally biased region" description="Polar residues" evidence="1">
    <location>
        <begin position="1373"/>
        <end position="1382"/>
    </location>
</feature>
<feature type="compositionally biased region" description="Basic and acidic residues" evidence="1">
    <location>
        <begin position="292"/>
        <end position="303"/>
    </location>
</feature>
<evidence type="ECO:0000256" key="1">
    <source>
        <dbReference type="SAM" id="MobiDB-lite"/>
    </source>
</evidence>
<dbReference type="OrthoDB" id="2554322at2759"/>
<feature type="compositionally biased region" description="Basic and acidic residues" evidence="1">
    <location>
        <begin position="1185"/>
        <end position="1199"/>
    </location>
</feature>
<accession>A0A167N819</accession>
<feature type="region of interest" description="Disordered" evidence="1">
    <location>
        <begin position="637"/>
        <end position="992"/>
    </location>
</feature>
<feature type="region of interest" description="Disordered" evidence="1">
    <location>
        <begin position="1228"/>
        <end position="1275"/>
    </location>
</feature>
<feature type="compositionally biased region" description="Acidic residues" evidence="1">
    <location>
        <begin position="356"/>
        <end position="369"/>
    </location>
</feature>
<feature type="compositionally biased region" description="Basic and acidic residues" evidence="1">
    <location>
        <begin position="714"/>
        <end position="729"/>
    </location>
</feature>
<name>A0A167N819_CALVF</name>
<feature type="compositionally biased region" description="Polar residues" evidence="1">
    <location>
        <begin position="257"/>
        <end position="271"/>
    </location>
</feature>
<feature type="compositionally biased region" description="Pro residues" evidence="1">
    <location>
        <begin position="42"/>
        <end position="57"/>
    </location>
</feature>
<feature type="region of interest" description="Disordered" evidence="1">
    <location>
        <begin position="15"/>
        <end position="191"/>
    </location>
</feature>
<feature type="compositionally biased region" description="Basic residues" evidence="1">
    <location>
        <begin position="847"/>
        <end position="860"/>
    </location>
</feature>
<feature type="region of interest" description="Disordered" evidence="1">
    <location>
        <begin position="284"/>
        <end position="625"/>
    </location>
</feature>
<feature type="compositionally biased region" description="Basic residues" evidence="1">
    <location>
        <begin position="777"/>
        <end position="787"/>
    </location>
</feature>
<feature type="compositionally biased region" description="Low complexity" evidence="1">
    <location>
        <begin position="576"/>
        <end position="595"/>
    </location>
</feature>
<feature type="compositionally biased region" description="Basic and acidic residues" evidence="1">
    <location>
        <begin position="760"/>
        <end position="776"/>
    </location>
</feature>
<dbReference type="Proteomes" id="UP000076738">
    <property type="component" value="Unassembled WGS sequence"/>
</dbReference>
<keyword evidence="3" id="KW-1185">Reference proteome</keyword>
<feature type="compositionally biased region" description="Low complexity" evidence="1">
    <location>
        <begin position="944"/>
        <end position="964"/>
    </location>
</feature>
<feature type="compositionally biased region" description="Basic and acidic residues" evidence="1">
    <location>
        <begin position="861"/>
        <end position="874"/>
    </location>
</feature>
<feature type="region of interest" description="Disordered" evidence="1">
    <location>
        <begin position="1291"/>
        <end position="1397"/>
    </location>
</feature>
<organism evidence="2 3">
    <name type="scientific">Calocera viscosa (strain TUFC12733)</name>
    <dbReference type="NCBI Taxonomy" id="1330018"/>
    <lineage>
        <taxon>Eukaryota</taxon>
        <taxon>Fungi</taxon>
        <taxon>Dikarya</taxon>
        <taxon>Basidiomycota</taxon>
        <taxon>Agaricomycotina</taxon>
        <taxon>Dacrymycetes</taxon>
        <taxon>Dacrymycetales</taxon>
        <taxon>Dacrymycetaceae</taxon>
        <taxon>Calocera</taxon>
    </lineage>
</organism>
<feature type="compositionally biased region" description="Basic and acidic residues" evidence="1">
    <location>
        <begin position="788"/>
        <end position="804"/>
    </location>
</feature>
<dbReference type="EMBL" id="KV417280">
    <property type="protein sequence ID" value="KZO97442.1"/>
    <property type="molecule type" value="Genomic_DNA"/>
</dbReference>